<dbReference type="Proteomes" id="UP000005234">
    <property type="component" value="Chromosome"/>
</dbReference>
<dbReference type="EMBL" id="CP003350">
    <property type="protein sequence ID" value="AFC84701.1"/>
    <property type="molecule type" value="Genomic_DNA"/>
</dbReference>
<reference evidence="1" key="1">
    <citation type="submission" date="2012-02" db="EMBL/GenBank/DDBJ databases">
        <title>The complete genome of Frateuria aurantia DSM 6220.</title>
        <authorList>
            <consortium name="US DOE Joint Genome Institute (JGI-PGF)"/>
            <person name="Lucas S."/>
            <person name="Copeland A."/>
            <person name="Lapidus A."/>
            <person name="Glavina del Rio T."/>
            <person name="Dalin E."/>
            <person name="Tice H."/>
            <person name="Bruce D."/>
            <person name="Goodwin L."/>
            <person name="Pitluck S."/>
            <person name="Peters L."/>
            <person name="Ovchinnikova G."/>
            <person name="Teshima H."/>
            <person name="Kyrpides N."/>
            <person name="Mavromatis K."/>
            <person name="Ivanova N."/>
            <person name="Brettin T."/>
            <person name="Detter J.C."/>
            <person name="Han C."/>
            <person name="Larimer F."/>
            <person name="Land M."/>
            <person name="Hauser L."/>
            <person name="Markowitz V."/>
            <person name="Cheng J.-F."/>
            <person name="Hugenholtz P."/>
            <person name="Woyke T."/>
            <person name="Wu D."/>
            <person name="Brambilla E."/>
            <person name="Klenk H.-P."/>
            <person name="Eisen J.A."/>
        </authorList>
    </citation>
    <scope>NUCLEOTIDE SEQUENCE</scope>
    <source>
        <strain evidence="1">DSM 6220</strain>
    </source>
</reference>
<name>H8L1H3_FRAAD</name>
<dbReference type="Gene3D" id="3.40.50.1820">
    <property type="entry name" value="alpha/beta hydrolase"/>
    <property type="match status" value="1"/>
</dbReference>
<dbReference type="HOGENOM" id="CLU_036488_0_0_6"/>
<dbReference type="RefSeq" id="WP_014401707.1">
    <property type="nucleotide sequence ID" value="NC_017033.1"/>
</dbReference>
<dbReference type="STRING" id="767434.Fraau_0204"/>
<accession>H8L1H3</accession>
<dbReference type="KEGG" id="fau:Fraau_0204"/>
<protein>
    <submittedName>
        <fullName evidence="1">PhoPQ-activated pathogenicity-related protein</fullName>
    </submittedName>
</protein>
<dbReference type="PIRSF" id="PIRSF014728">
    <property type="entry name" value="PqaA"/>
    <property type="match status" value="1"/>
</dbReference>
<dbReference type="Pfam" id="PF10142">
    <property type="entry name" value="PhoPQ_related"/>
    <property type="match status" value="1"/>
</dbReference>
<proteinExistence type="predicted"/>
<dbReference type="PANTHER" id="PTHR31497">
    <property type="entry name" value="AUTOCRINE PROLIFERATION REPRESSOR PROTEIN A"/>
    <property type="match status" value="1"/>
</dbReference>
<dbReference type="InterPro" id="IPR009199">
    <property type="entry name" value="PhoPQ-act_pathogen-rel_PqaA"/>
</dbReference>
<dbReference type="PANTHER" id="PTHR31497:SF0">
    <property type="entry name" value="AUTOCRINE PROLIFERATION REPRESSOR PROTEIN A"/>
    <property type="match status" value="1"/>
</dbReference>
<dbReference type="AlphaFoldDB" id="H8L1H3"/>
<evidence type="ECO:0000313" key="2">
    <source>
        <dbReference type="Proteomes" id="UP000005234"/>
    </source>
</evidence>
<gene>
    <name evidence="1" type="ordered locus">Fraau_0204</name>
</gene>
<keyword evidence="2" id="KW-1185">Reference proteome</keyword>
<evidence type="ECO:0000313" key="1">
    <source>
        <dbReference type="EMBL" id="AFC84701.1"/>
    </source>
</evidence>
<sequence length="423" mass="46651">MPSAISRYIEALRTRPLMFRPLDQPALAGATLHRYLLQSQVWPCGEASRAWQHQIDIVRPCNHRPGPVLVLANNRSPYPHPECADPRAAEVDFDAPSISALARDDGCTVISVAQIPNQPLWLPGASQPLSEDDLVAASWQTFMQAPGHDPRLPLQVPMTAAVIRAIDLWRQLQPEVTAGIVVAGMSKRAGAAWLTAMHDPRVVALASLGLDIHFQAVLAHIRQVFAGEWPTALAPYVQAGITEVFQTPAFSQLMRIIDPWAQRHTPEGARLQLPKLIVNASGDDFFPPDSPGLYIRDLPTNPGLLTLPNCDHAGIRRHVVDSLLPFVRRIRHGRPLPATDVDAAPLVASTETPLQRIRWQACNPRARDFRFSQGVRYHGSLLDPARPAGPEPVAASGWHAEYETFHYADGLQLSTPVQVRHRP</sequence>
<organism evidence="1 2">
    <name type="scientific">Frateuria aurantia (strain ATCC 33424 / DSM 6220 / KCTC 2777 / LMG 1558 / NBRC 3245 / NCIMB 13370)</name>
    <name type="common">Acetobacter aurantius</name>
    <dbReference type="NCBI Taxonomy" id="767434"/>
    <lineage>
        <taxon>Bacteria</taxon>
        <taxon>Pseudomonadati</taxon>
        <taxon>Pseudomonadota</taxon>
        <taxon>Gammaproteobacteria</taxon>
        <taxon>Lysobacterales</taxon>
        <taxon>Rhodanobacteraceae</taxon>
        <taxon>Frateuria</taxon>
    </lineage>
</organism>
<dbReference type="eggNOG" id="COG4287">
    <property type="taxonomic scope" value="Bacteria"/>
</dbReference>
<dbReference type="InterPro" id="IPR029058">
    <property type="entry name" value="AB_hydrolase_fold"/>
</dbReference>
<dbReference type="OrthoDB" id="8950502at2"/>
<dbReference type="SUPFAM" id="SSF53474">
    <property type="entry name" value="alpha/beta-Hydrolases"/>
    <property type="match status" value="1"/>
</dbReference>